<sequence length="99" mass="11077">MILASYCNSTAQMTAALLTPLATLLRNQILTQNRTTLAVKGTSKIKSAILHLLYPQLLATCYKVLTGRPKLLWTFLQFCISNRLQCVLKLSPERVSPQE</sequence>
<organism evidence="1 2">
    <name type="scientific">Opisthorchis felineus</name>
    <dbReference type="NCBI Taxonomy" id="147828"/>
    <lineage>
        <taxon>Eukaryota</taxon>
        <taxon>Metazoa</taxon>
        <taxon>Spiralia</taxon>
        <taxon>Lophotrochozoa</taxon>
        <taxon>Platyhelminthes</taxon>
        <taxon>Trematoda</taxon>
        <taxon>Digenea</taxon>
        <taxon>Opisthorchiida</taxon>
        <taxon>Opisthorchiata</taxon>
        <taxon>Opisthorchiidae</taxon>
        <taxon>Opisthorchis</taxon>
    </lineage>
</organism>
<dbReference type="Proteomes" id="UP000308267">
    <property type="component" value="Unassembled WGS sequence"/>
</dbReference>
<protein>
    <submittedName>
        <fullName evidence="1">Uncharacterized protein</fullName>
    </submittedName>
</protein>
<evidence type="ECO:0000313" key="1">
    <source>
        <dbReference type="EMBL" id="TGZ74413.1"/>
    </source>
</evidence>
<gene>
    <name evidence="1" type="ORF">CRM22_000946</name>
</gene>
<keyword evidence="2" id="KW-1185">Reference proteome</keyword>
<dbReference type="EMBL" id="SJOL01001828">
    <property type="protein sequence ID" value="TGZ74413.1"/>
    <property type="molecule type" value="Genomic_DNA"/>
</dbReference>
<dbReference type="AlphaFoldDB" id="A0A4S2MCS6"/>
<reference evidence="1 2" key="1">
    <citation type="journal article" date="2019" name="BMC Genomics">
        <title>New insights from Opisthorchis felineus genome: update on genomics of the epidemiologically important liver flukes.</title>
        <authorList>
            <person name="Ershov N.I."/>
            <person name="Mordvinov V.A."/>
            <person name="Prokhortchouk E.B."/>
            <person name="Pakharukova M.Y."/>
            <person name="Gunbin K.V."/>
            <person name="Ustyantsev K."/>
            <person name="Genaev M.A."/>
            <person name="Blinov A.G."/>
            <person name="Mazur A."/>
            <person name="Boulygina E."/>
            <person name="Tsygankova S."/>
            <person name="Khrameeva E."/>
            <person name="Chekanov N."/>
            <person name="Fan G."/>
            <person name="Xiao A."/>
            <person name="Zhang H."/>
            <person name="Xu X."/>
            <person name="Yang H."/>
            <person name="Solovyev V."/>
            <person name="Lee S.M."/>
            <person name="Liu X."/>
            <person name="Afonnikov D.A."/>
            <person name="Skryabin K.G."/>
        </authorList>
    </citation>
    <scope>NUCLEOTIDE SEQUENCE [LARGE SCALE GENOMIC DNA]</scope>
    <source>
        <strain evidence="1">AK-0245</strain>
        <tissue evidence="1">Whole organism</tissue>
    </source>
</reference>
<comment type="caution">
    <text evidence="1">The sequence shown here is derived from an EMBL/GenBank/DDBJ whole genome shotgun (WGS) entry which is preliminary data.</text>
</comment>
<evidence type="ECO:0000313" key="2">
    <source>
        <dbReference type="Proteomes" id="UP000308267"/>
    </source>
</evidence>
<accession>A0A4S2MCS6</accession>
<proteinExistence type="predicted"/>
<name>A0A4S2MCS6_OPIFE</name>